<dbReference type="InterPro" id="IPR005195">
    <property type="entry name" value="Glyco_hydro_65_M"/>
</dbReference>
<protein>
    <submittedName>
        <fullName evidence="6">Alpha,alpha-trehalose phosphorylase</fullName>
        <ecNumber evidence="6">2.4.1.64</ecNumber>
    </submittedName>
</protein>
<dbReference type="PANTHER" id="PTHR11051:SF13">
    <property type="entry name" value="GLYCOSYL TRANSFERASE"/>
    <property type="match status" value="1"/>
</dbReference>
<dbReference type="SFLD" id="SFLDS00003">
    <property type="entry name" value="Haloacid_Dehalogenase"/>
    <property type="match status" value="1"/>
</dbReference>
<evidence type="ECO:0000259" key="3">
    <source>
        <dbReference type="Pfam" id="PF03632"/>
    </source>
</evidence>
<dbReference type="Pfam" id="PF03632">
    <property type="entry name" value="Glyco_hydro_65m"/>
    <property type="match status" value="1"/>
</dbReference>
<feature type="region of interest" description="Disordered" evidence="2">
    <location>
        <begin position="440"/>
        <end position="460"/>
    </location>
</feature>
<dbReference type="InterPro" id="IPR005194">
    <property type="entry name" value="Glyco_hydro_65_C"/>
</dbReference>
<dbReference type="InterPro" id="IPR011013">
    <property type="entry name" value="Gal_mutarotase_sf_dom"/>
</dbReference>
<evidence type="ECO:0000259" key="4">
    <source>
        <dbReference type="Pfam" id="PF03633"/>
    </source>
</evidence>
<keyword evidence="7" id="KW-1185">Reference proteome</keyword>
<comment type="caution">
    <text evidence="6">The sequence shown here is derived from an EMBL/GenBank/DDBJ whole genome shotgun (WGS) entry which is preliminary data.</text>
</comment>
<dbReference type="Proteomes" id="UP001296993">
    <property type="component" value="Unassembled WGS sequence"/>
</dbReference>
<accession>A0ABS4XJ44</accession>
<dbReference type="PANTHER" id="PTHR11051">
    <property type="entry name" value="GLYCOSYL HYDROLASE-RELATED"/>
    <property type="match status" value="1"/>
</dbReference>
<dbReference type="InterPro" id="IPR037018">
    <property type="entry name" value="GH65_N"/>
</dbReference>
<dbReference type="RefSeq" id="WP_210001195.1">
    <property type="nucleotide sequence ID" value="NZ_BAAAJY010000016.1"/>
</dbReference>
<dbReference type="InterPro" id="IPR006439">
    <property type="entry name" value="HAD-SF_hydro_IA"/>
</dbReference>
<dbReference type="Gene3D" id="2.70.98.40">
    <property type="entry name" value="Glycoside hydrolase, family 65, N-terminal domain"/>
    <property type="match status" value="1"/>
</dbReference>
<dbReference type="SUPFAM" id="SSF56784">
    <property type="entry name" value="HAD-like"/>
    <property type="match status" value="1"/>
</dbReference>
<keyword evidence="6" id="KW-0808">Transferase</keyword>
<dbReference type="InterPro" id="IPR036412">
    <property type="entry name" value="HAD-like_sf"/>
</dbReference>
<dbReference type="InterPro" id="IPR012341">
    <property type="entry name" value="6hp_glycosidase-like_sf"/>
</dbReference>
<keyword evidence="1" id="KW-0378">Hydrolase</keyword>
<feature type="domain" description="Glycoside hydrolase family 65 C-terminal" evidence="4">
    <location>
        <begin position="961"/>
        <end position="1027"/>
    </location>
</feature>
<dbReference type="Pfam" id="PF03633">
    <property type="entry name" value="Glyco_hydro_65C"/>
    <property type="match status" value="1"/>
</dbReference>
<dbReference type="SUPFAM" id="SSF74650">
    <property type="entry name" value="Galactose mutarotase-like"/>
    <property type="match status" value="1"/>
</dbReference>
<dbReference type="EC" id="2.4.1.64" evidence="6"/>
<dbReference type="SUPFAM" id="SSF48208">
    <property type="entry name" value="Six-hairpin glycosidases"/>
    <property type="match status" value="1"/>
</dbReference>
<name>A0ABS4XJ44_9MICC</name>
<dbReference type="Gene3D" id="1.10.150.240">
    <property type="entry name" value="Putative phosphatase, domain 2"/>
    <property type="match status" value="1"/>
</dbReference>
<organism evidence="6 7">
    <name type="scientific">Paeniglutamicibacter kerguelensis</name>
    <dbReference type="NCBI Taxonomy" id="254788"/>
    <lineage>
        <taxon>Bacteria</taxon>
        <taxon>Bacillati</taxon>
        <taxon>Actinomycetota</taxon>
        <taxon>Actinomycetes</taxon>
        <taxon>Micrococcales</taxon>
        <taxon>Micrococcaceae</taxon>
        <taxon>Paeniglutamicibacter</taxon>
    </lineage>
</organism>
<dbReference type="Pfam" id="PF03636">
    <property type="entry name" value="Glyco_hydro_65N"/>
    <property type="match status" value="1"/>
</dbReference>
<feature type="domain" description="Glycoside hydrolase family 65 central catalytic" evidence="3">
    <location>
        <begin position="588"/>
        <end position="951"/>
    </location>
</feature>
<dbReference type="Gene3D" id="1.50.10.10">
    <property type="match status" value="1"/>
</dbReference>
<feature type="domain" description="Glycoside hydrolase family 65 N-terminal" evidence="5">
    <location>
        <begin position="266"/>
        <end position="532"/>
    </location>
</feature>
<evidence type="ECO:0000256" key="1">
    <source>
        <dbReference type="ARBA" id="ARBA00023295"/>
    </source>
</evidence>
<dbReference type="InterPro" id="IPR005196">
    <property type="entry name" value="Glyco_hydro_65_N"/>
</dbReference>
<dbReference type="Gene3D" id="2.60.420.10">
    <property type="entry name" value="Maltose phosphorylase, domain 3"/>
    <property type="match status" value="1"/>
</dbReference>
<evidence type="ECO:0000256" key="2">
    <source>
        <dbReference type="SAM" id="MobiDB-lite"/>
    </source>
</evidence>
<evidence type="ECO:0000313" key="7">
    <source>
        <dbReference type="Proteomes" id="UP001296993"/>
    </source>
</evidence>
<sequence length="1087" mass="120041">MREPFTPAVPYRHRDFKAVLFDLDGVLTPTAEVHREAWQQLFDEFFTALGETRAYTEEDYFALVDGRPRYEGVAAVLKDRGIELPWGHETDAPGQSSVCSLGNRKNDVFRAILHEQGIEPYPGSLDYLRQIQEAGLDVAVVSSSRNAEDVLEAAGLRNEFSVVLGGLQASERGLPGKPAPDTFQAAALDLGWSVNECVVIEDAISGVQAGAAGGFGLVVGVARDQPAEALREAGADVVVADLSELVGKRARDAWNLDAWSYSREHPRPADPSVEQTVFALGNGFLGMRGDSLGIGDCVKGMFINGLHETWKIRHAESAFGLAETGQTMVAAPDARTVRVYINDEALEVGRTEILKDDLRLDFKDGTLISDTLWRTAEGHRVSVRTRSMVSFSERHLALFRISVRLLDAPAHVFVQSAVIGQATGTPVITPAEADAGEIAFDPRKKEESGEESLQPGGTYDDGEIEALSYYVKGSNMSVATAIQHVVRVAGGDPEIEKTHVVADAKAECNVSVYLDRDQALHMDKFASYHSSRRHTAEEMTTRCVRALKHLVPRGADELFWKQREFLGEFWSHADVVVDADPLLQRAIRWNLFQLAQASARADGMGISAKGVSGDGYSGHYFWDTEIYVLPFLTYTNPQWARNALRARVSMIPAARRRAATLNEHGILFPWRTINGEEASAYYPAGTAQYHINADVVYSLARYVRASGDSGLMLNGGAEIAVETARLWSSLGFWRDSSDGPSFHIHGVTGPDEYTAVVNDNTFTNVMARFNLHYAVRLMGYLAEEFPEDHARITGELSLTQDEIDQWLRAADAMHIPFSESVGIHPQDAGFLNREVWDVTGTPAEHRPLLLHYHPLVIYRFQVLKQADTVMALWLRSSDFSDEEKLADFDYYDPLTTGDSTLSATVQSILAAEVGYRDLAYEYFEHALNVDLENLHGNTADGVHVASTGGVWAALVYGFGGLRDDTGELRFDPRLPVGWNALQFSLRWRENEVRFRVEPDVFTAELTAETIDSELPVTFFLRGTEYALTRESPLLCIPLQGQGPLLEGAPSIDSVFAMQREDGSPLTSSIKKLTHEEELQAEPPIVVT</sequence>
<dbReference type="InterPro" id="IPR023198">
    <property type="entry name" value="PGP-like_dom2"/>
</dbReference>
<reference evidence="6 7" key="1">
    <citation type="submission" date="2021-03" db="EMBL/GenBank/DDBJ databases">
        <title>Sequencing the genomes of 1000 actinobacteria strains.</title>
        <authorList>
            <person name="Klenk H.-P."/>
        </authorList>
    </citation>
    <scope>NUCLEOTIDE SEQUENCE [LARGE SCALE GENOMIC DNA]</scope>
    <source>
        <strain evidence="6 7">DSM 15797</strain>
    </source>
</reference>
<dbReference type="NCBIfam" id="TIGR01509">
    <property type="entry name" value="HAD-SF-IA-v3"/>
    <property type="match status" value="1"/>
</dbReference>
<dbReference type="InterPro" id="IPR023214">
    <property type="entry name" value="HAD_sf"/>
</dbReference>
<dbReference type="InterPro" id="IPR008928">
    <property type="entry name" value="6-hairpin_glycosidase_sf"/>
</dbReference>
<evidence type="ECO:0000259" key="5">
    <source>
        <dbReference type="Pfam" id="PF03636"/>
    </source>
</evidence>
<keyword evidence="6" id="KW-0328">Glycosyltransferase</keyword>
<dbReference type="GO" id="GO:0047656">
    <property type="term" value="F:alpha,alpha-trehalose phosphorylase activity"/>
    <property type="evidence" value="ECO:0007669"/>
    <property type="project" value="UniProtKB-EC"/>
</dbReference>
<dbReference type="SFLD" id="SFLDG01129">
    <property type="entry name" value="C1.5:_HAD__Beta-PGM__Phosphata"/>
    <property type="match status" value="1"/>
</dbReference>
<keyword evidence="1" id="KW-0326">Glycosidase</keyword>
<proteinExistence type="predicted"/>
<dbReference type="Pfam" id="PF00702">
    <property type="entry name" value="Hydrolase"/>
    <property type="match status" value="1"/>
</dbReference>
<dbReference type="EMBL" id="JAGIOF010000001">
    <property type="protein sequence ID" value="MBP2388298.1"/>
    <property type="molecule type" value="Genomic_DNA"/>
</dbReference>
<evidence type="ECO:0000313" key="6">
    <source>
        <dbReference type="EMBL" id="MBP2388298.1"/>
    </source>
</evidence>
<dbReference type="Gene3D" id="3.40.50.1000">
    <property type="entry name" value="HAD superfamily/HAD-like"/>
    <property type="match status" value="1"/>
</dbReference>
<gene>
    <name evidence="6" type="ORF">JOF47_003809</name>
</gene>